<organism evidence="8 9">
    <name type="scientific">Pelistega suis</name>
    <dbReference type="NCBI Taxonomy" id="1631957"/>
    <lineage>
        <taxon>Bacteria</taxon>
        <taxon>Pseudomonadati</taxon>
        <taxon>Pseudomonadota</taxon>
        <taxon>Betaproteobacteria</taxon>
        <taxon>Burkholderiales</taxon>
        <taxon>Alcaligenaceae</taxon>
        <taxon>Pelistega</taxon>
    </lineage>
</organism>
<dbReference type="AlphaFoldDB" id="A0A849P8H4"/>
<keyword evidence="2" id="KW-0121">Carboxypeptidase</keyword>
<dbReference type="PANTHER" id="PTHR30627:SF1">
    <property type="entry name" value="PEPTIDOGLYCAN D,D-TRANSPEPTIDASE FTSI"/>
    <property type="match status" value="1"/>
</dbReference>
<dbReference type="Gene3D" id="3.90.1310.10">
    <property type="entry name" value="Penicillin-binding protein 2a (Domain 2)"/>
    <property type="match status" value="1"/>
</dbReference>
<dbReference type="Pfam" id="PF03717">
    <property type="entry name" value="PBP_dimer"/>
    <property type="match status" value="1"/>
</dbReference>
<accession>A0A849P8H4</accession>
<gene>
    <name evidence="8" type="ORF">HKX39_07690</name>
</gene>
<dbReference type="RefSeq" id="WP_171680741.1">
    <property type="nucleotide sequence ID" value="NZ_JABGBN010000006.1"/>
</dbReference>
<evidence type="ECO:0000256" key="2">
    <source>
        <dbReference type="ARBA" id="ARBA00022645"/>
    </source>
</evidence>
<dbReference type="PANTHER" id="PTHR30627">
    <property type="entry name" value="PEPTIDOGLYCAN D,D-TRANSPEPTIDASE"/>
    <property type="match status" value="1"/>
</dbReference>
<keyword evidence="2" id="KW-0378">Hydrolase</keyword>
<dbReference type="Proteomes" id="UP000537862">
    <property type="component" value="Unassembled WGS sequence"/>
</dbReference>
<dbReference type="InterPro" id="IPR001460">
    <property type="entry name" value="PCN-bd_Tpept"/>
</dbReference>
<feature type="domain" description="Penicillin-binding protein dimerisation" evidence="7">
    <location>
        <begin position="80"/>
        <end position="228"/>
    </location>
</feature>
<evidence type="ECO:0000259" key="7">
    <source>
        <dbReference type="Pfam" id="PF03717"/>
    </source>
</evidence>
<evidence type="ECO:0000256" key="5">
    <source>
        <dbReference type="SAM" id="Phobius"/>
    </source>
</evidence>
<dbReference type="Pfam" id="PF00905">
    <property type="entry name" value="Transpeptidase"/>
    <property type="match status" value="1"/>
</dbReference>
<reference evidence="8 9" key="1">
    <citation type="submission" date="2020-05" db="EMBL/GenBank/DDBJ databases">
        <authorList>
            <person name="Niu N."/>
        </authorList>
    </citation>
    <scope>NUCLEOTIDE SEQUENCE [LARGE SCALE GENOMIC DNA]</scope>
    <source>
        <strain evidence="8 9">3340-03</strain>
    </source>
</reference>
<feature type="compositionally biased region" description="Polar residues" evidence="4">
    <location>
        <begin position="592"/>
        <end position="603"/>
    </location>
</feature>
<dbReference type="Gene3D" id="3.40.710.10">
    <property type="entry name" value="DD-peptidase/beta-lactamase superfamily"/>
    <property type="match status" value="1"/>
</dbReference>
<evidence type="ECO:0000313" key="8">
    <source>
        <dbReference type="EMBL" id="NOL52042.1"/>
    </source>
</evidence>
<dbReference type="InterPro" id="IPR050515">
    <property type="entry name" value="Beta-lactam/transpept"/>
</dbReference>
<feature type="region of interest" description="Disordered" evidence="4">
    <location>
        <begin position="579"/>
        <end position="603"/>
    </location>
</feature>
<dbReference type="GO" id="GO:0004180">
    <property type="term" value="F:carboxypeptidase activity"/>
    <property type="evidence" value="ECO:0007669"/>
    <property type="project" value="UniProtKB-KW"/>
</dbReference>
<evidence type="ECO:0000256" key="4">
    <source>
        <dbReference type="SAM" id="MobiDB-lite"/>
    </source>
</evidence>
<dbReference type="InterPro" id="IPR012338">
    <property type="entry name" value="Beta-lactam/transpept-like"/>
</dbReference>
<evidence type="ECO:0000259" key="6">
    <source>
        <dbReference type="Pfam" id="PF00905"/>
    </source>
</evidence>
<evidence type="ECO:0000256" key="1">
    <source>
        <dbReference type="ARBA" id="ARBA00004370"/>
    </source>
</evidence>
<name>A0A849P8H4_9BURK</name>
<dbReference type="Gene3D" id="3.30.450.330">
    <property type="match status" value="1"/>
</dbReference>
<proteinExistence type="predicted"/>
<dbReference type="InterPro" id="IPR005311">
    <property type="entry name" value="PBP_dimer"/>
</dbReference>
<evidence type="ECO:0000256" key="3">
    <source>
        <dbReference type="ARBA" id="ARBA00023136"/>
    </source>
</evidence>
<keyword evidence="9" id="KW-1185">Reference proteome</keyword>
<dbReference type="GO" id="GO:0008658">
    <property type="term" value="F:penicillin binding"/>
    <property type="evidence" value="ECO:0007669"/>
    <property type="project" value="InterPro"/>
</dbReference>
<sequence length="603" mass="65715">MRKWFNNSKERAPRRTGNIVQSYETGGEKTSSKVRSSILYALLLLGFGAVGAQALYHQAFNSDFLRKEGDNRYEARIPLHAERGRIIDRNGEFLATSVPASSVWAVPDQLLRASVEQRSALANELGETLKSLDAKLNTNKNKAFLFLKRQISLETSDRIRALKIKGINIDSESKRHYPQGSLMSHIVGFTNIENNGIEGLEKQYNKVLQGADGSRVVIRNRLGEVIEDVASSDSLPAKHGDSIHLTIDSRIQFIAKNALEKAIKNHDAESGGAVVIDSTNGEILAMVSMPTYDPNNNKDRRGDALRNRVITDIFEPGSIIKPLVAALALDAGVITKNTKFATGNGVWQYQGARITDVSTRNGTLDVAGVLRRSSNIGMAMMSERLRAQQMWTVFNALGFGQTPTLGFPGAAAGRVRPWKTWKLIEKATMSYGYGLSVSLLQIAQAYTAIARDGDMISLSLVRNNNRPTSIQVFSPNVAKDVRVMVEGSAGPEGAKIQSQVNGYRIGGKSGTARGIVNGRYTMNAYRGSFVALAPISKPRIVVAVTIDKPKKGGYYGTVVSGPVVAEVIEQTLKYLGVPPDAPVQEPKKALEATNQQTTRRTQG</sequence>
<protein>
    <submittedName>
        <fullName evidence="8">Penicillin-binding protein 2</fullName>
    </submittedName>
</protein>
<dbReference type="GO" id="GO:0005886">
    <property type="term" value="C:plasma membrane"/>
    <property type="evidence" value="ECO:0007669"/>
    <property type="project" value="TreeGrafter"/>
</dbReference>
<dbReference type="GO" id="GO:0071555">
    <property type="term" value="P:cell wall organization"/>
    <property type="evidence" value="ECO:0007669"/>
    <property type="project" value="TreeGrafter"/>
</dbReference>
<comment type="caution">
    <text evidence="8">The sequence shown here is derived from an EMBL/GenBank/DDBJ whole genome shotgun (WGS) entry which is preliminary data.</text>
</comment>
<evidence type="ECO:0000313" key="9">
    <source>
        <dbReference type="Proteomes" id="UP000537862"/>
    </source>
</evidence>
<dbReference type="SUPFAM" id="SSF56519">
    <property type="entry name" value="Penicillin binding protein dimerisation domain"/>
    <property type="match status" value="1"/>
</dbReference>
<keyword evidence="5" id="KW-1133">Transmembrane helix</keyword>
<feature type="transmembrane region" description="Helical" evidence="5">
    <location>
        <begin position="38"/>
        <end position="56"/>
    </location>
</feature>
<dbReference type="SUPFAM" id="SSF56601">
    <property type="entry name" value="beta-lactamase/transpeptidase-like"/>
    <property type="match status" value="1"/>
</dbReference>
<keyword evidence="5" id="KW-0812">Transmembrane</keyword>
<comment type="subcellular location">
    <subcellularLocation>
        <location evidence="1">Membrane</location>
    </subcellularLocation>
</comment>
<dbReference type="Gene3D" id="1.10.150.770">
    <property type="match status" value="1"/>
</dbReference>
<keyword evidence="2" id="KW-0645">Protease</keyword>
<keyword evidence="3 5" id="KW-0472">Membrane</keyword>
<feature type="domain" description="Penicillin-binding protein transpeptidase" evidence="6">
    <location>
        <begin position="271"/>
        <end position="569"/>
    </location>
</feature>
<dbReference type="InterPro" id="IPR036138">
    <property type="entry name" value="PBP_dimer_sf"/>
</dbReference>
<dbReference type="EMBL" id="JABGBN010000006">
    <property type="protein sequence ID" value="NOL52042.1"/>
    <property type="molecule type" value="Genomic_DNA"/>
</dbReference>